<reference evidence="7" key="2">
    <citation type="journal article" date="2018" name="ISME J.">
        <title>A dynamic microbial community with high functional redundancy inhabits the cold, oxic subseafloor aquifer.</title>
        <authorList>
            <person name="Tully B.J."/>
            <person name="Wheat C.G."/>
            <person name="Glazer B.T."/>
            <person name="Huber J.A."/>
        </authorList>
    </citation>
    <scope>NUCLEOTIDE SEQUENCE</scope>
    <source>
        <strain evidence="7">NORP83</strain>
    </source>
</reference>
<dbReference type="InterPro" id="IPR028081">
    <property type="entry name" value="Leu-bd"/>
</dbReference>
<gene>
    <name evidence="7" type="ORF">COB13_07590</name>
</gene>
<dbReference type="Gene3D" id="3.40.50.2300">
    <property type="match status" value="2"/>
</dbReference>
<feature type="signal peptide" evidence="5">
    <location>
        <begin position="1"/>
        <end position="23"/>
    </location>
</feature>
<keyword evidence="4" id="KW-0029">Amino-acid transport</keyword>
<dbReference type="GO" id="GO:0006865">
    <property type="term" value="P:amino acid transport"/>
    <property type="evidence" value="ECO:0007669"/>
    <property type="project" value="UniProtKB-KW"/>
</dbReference>
<dbReference type="PRINTS" id="PR00337">
    <property type="entry name" value="LEUILEVALBP"/>
</dbReference>
<sequence>MKKTLTTLAAVSAFALMTTAAVADIKIGSAGPFSGQYASFGEQLSKGAEAAVADINAAGGVLGEMLVLSLGDDRCDPKEAVSVANKFVNDGVVFVAGHFCSSSSIPASKIYDEEEIIMITPASTNPKLTDDLSDYVFRVCGRDDQQGDVAGQYLVDKYEGKKIAIAHDKQGYSKGLADLTKAAFEKAGGTVALYETVNPGESDYTAFVTKLKAEGIDVLYYGGYHTELGLIMRQMADQGLSIDVVSGDALNTAEFWSITGDAGEGLRFTFAPDPRSNPASKDLVAKFNAAGYDPEGYTLYSYAAIQIWAAAVKKAGSTDADKVSEALHDGTDYASVIGNLSFDEKGDRTSADYTWYTWTKGNYVQD</sequence>
<dbReference type="Pfam" id="PF13458">
    <property type="entry name" value="Peripla_BP_6"/>
    <property type="match status" value="1"/>
</dbReference>
<dbReference type="InterPro" id="IPR000709">
    <property type="entry name" value="Leu_Ile_Val-bd"/>
</dbReference>
<proteinExistence type="inferred from homology"/>
<evidence type="ECO:0000256" key="2">
    <source>
        <dbReference type="ARBA" id="ARBA00022448"/>
    </source>
</evidence>
<organism evidence="7">
    <name type="scientific">OCS116 cluster bacterium</name>
    <dbReference type="NCBI Taxonomy" id="2030921"/>
    <lineage>
        <taxon>Bacteria</taxon>
        <taxon>Pseudomonadati</taxon>
        <taxon>Pseudomonadota</taxon>
        <taxon>Alphaproteobacteria</taxon>
        <taxon>OCS116 cluster</taxon>
    </lineage>
</organism>
<dbReference type="PANTHER" id="PTHR47151">
    <property type="entry name" value="LEU/ILE/VAL-BINDING ABC TRANSPORTER SUBUNIT"/>
    <property type="match status" value="1"/>
</dbReference>
<evidence type="ECO:0000256" key="4">
    <source>
        <dbReference type="ARBA" id="ARBA00022970"/>
    </source>
</evidence>
<evidence type="ECO:0000256" key="3">
    <source>
        <dbReference type="ARBA" id="ARBA00022729"/>
    </source>
</evidence>
<dbReference type="PANTHER" id="PTHR47151:SF2">
    <property type="entry name" value="AMINO ACID BINDING PROTEIN"/>
    <property type="match status" value="1"/>
</dbReference>
<evidence type="ECO:0000256" key="5">
    <source>
        <dbReference type="SAM" id="SignalP"/>
    </source>
</evidence>
<dbReference type="CDD" id="cd06342">
    <property type="entry name" value="PBP1_ABC_LIVBP-like"/>
    <property type="match status" value="1"/>
</dbReference>
<comment type="caution">
    <text evidence="7">The sequence shown here is derived from an EMBL/GenBank/DDBJ whole genome shotgun (WGS) entry which is preliminary data.</text>
</comment>
<comment type="similarity">
    <text evidence="1">Belongs to the leucine-binding protein family.</text>
</comment>
<dbReference type="SUPFAM" id="SSF53822">
    <property type="entry name" value="Periplasmic binding protein-like I"/>
    <property type="match status" value="1"/>
</dbReference>
<dbReference type="AlphaFoldDB" id="A0A2A4Z3G1"/>
<evidence type="ECO:0000313" key="7">
    <source>
        <dbReference type="EMBL" id="PCJ01709.1"/>
    </source>
</evidence>
<evidence type="ECO:0000259" key="6">
    <source>
        <dbReference type="Pfam" id="PF13458"/>
    </source>
</evidence>
<feature type="chain" id="PRO_5013014856" evidence="5">
    <location>
        <begin position="24"/>
        <end position="366"/>
    </location>
</feature>
<feature type="domain" description="Leucine-binding protein" evidence="6">
    <location>
        <begin position="25"/>
        <end position="361"/>
    </location>
</feature>
<reference key="1">
    <citation type="submission" date="2017-08" db="EMBL/GenBank/DDBJ databases">
        <title>A dynamic microbial community with high functional redundancy inhabits the cold, oxic subseafloor aquifer.</title>
        <authorList>
            <person name="Tully B.J."/>
            <person name="Wheat C.G."/>
            <person name="Glazer B.T."/>
            <person name="Huber J.A."/>
        </authorList>
    </citation>
    <scope>NUCLEOTIDE SEQUENCE [LARGE SCALE GENOMIC DNA]</scope>
</reference>
<dbReference type="EMBL" id="NVUS01000007">
    <property type="protein sequence ID" value="PCJ01709.1"/>
    <property type="molecule type" value="Genomic_DNA"/>
</dbReference>
<protein>
    <submittedName>
        <fullName evidence="7">Branched chain amino acid ABC transporter substrate-binding protein</fullName>
    </submittedName>
</protein>
<evidence type="ECO:0000256" key="1">
    <source>
        <dbReference type="ARBA" id="ARBA00010062"/>
    </source>
</evidence>
<accession>A0A2A4Z3G1</accession>
<dbReference type="InterPro" id="IPR028082">
    <property type="entry name" value="Peripla_BP_I"/>
</dbReference>
<keyword evidence="2" id="KW-0813">Transport</keyword>
<keyword evidence="3 5" id="KW-0732">Signal</keyword>
<name>A0A2A4Z3G1_9PROT</name>